<dbReference type="OMA" id="HCLPAVE"/>
<evidence type="ECO:0000256" key="1">
    <source>
        <dbReference type="ARBA" id="ARBA00022723"/>
    </source>
</evidence>
<feature type="compositionally biased region" description="Polar residues" evidence="6">
    <location>
        <begin position="340"/>
        <end position="371"/>
    </location>
</feature>
<feature type="compositionally biased region" description="Basic and acidic residues" evidence="6">
    <location>
        <begin position="1371"/>
        <end position="1385"/>
    </location>
</feature>
<protein>
    <recommendedName>
        <fullName evidence="11">B box-type domain-containing protein</fullName>
    </recommendedName>
</protein>
<feature type="region of interest" description="Disordered" evidence="6">
    <location>
        <begin position="335"/>
        <end position="391"/>
    </location>
</feature>
<evidence type="ECO:0000256" key="2">
    <source>
        <dbReference type="ARBA" id="ARBA00022771"/>
    </source>
</evidence>
<dbReference type="InterPro" id="IPR013083">
    <property type="entry name" value="Znf_RING/FYVE/PHD"/>
</dbReference>
<dbReference type="InterPro" id="IPR001965">
    <property type="entry name" value="Znf_PHD"/>
</dbReference>
<evidence type="ECO:0000313" key="10">
    <source>
        <dbReference type="Proteomes" id="UP000265100"/>
    </source>
</evidence>
<dbReference type="CDD" id="cd19775">
    <property type="entry name" value="Bbox2_TIF1_C-VI"/>
    <property type="match status" value="1"/>
</dbReference>
<dbReference type="STRING" id="8154.ENSACLP00000018175"/>
<evidence type="ECO:0000256" key="6">
    <source>
        <dbReference type="SAM" id="MobiDB-lite"/>
    </source>
</evidence>
<dbReference type="Gene3D" id="3.30.40.10">
    <property type="entry name" value="Zinc/RING finger domain, C3HC4 (zinc finger)"/>
    <property type="match status" value="1"/>
</dbReference>
<evidence type="ECO:0000259" key="8">
    <source>
        <dbReference type="PROSITE" id="PS50119"/>
    </source>
</evidence>
<name>A0A3P8PMC3_ASTCA</name>
<feature type="compositionally biased region" description="Low complexity" evidence="6">
    <location>
        <begin position="381"/>
        <end position="391"/>
    </location>
</feature>
<reference evidence="9" key="4">
    <citation type="submission" date="2025-09" db="UniProtKB">
        <authorList>
            <consortium name="Ensembl"/>
        </authorList>
    </citation>
    <scope>IDENTIFICATION</scope>
</reference>
<dbReference type="GO" id="GO:0045087">
    <property type="term" value="P:innate immune response"/>
    <property type="evidence" value="ECO:0007669"/>
    <property type="project" value="TreeGrafter"/>
</dbReference>
<dbReference type="SUPFAM" id="SSF57845">
    <property type="entry name" value="B-box zinc-binding domain"/>
    <property type="match status" value="1"/>
</dbReference>
<dbReference type="SUPFAM" id="SSF57903">
    <property type="entry name" value="FYVE/PHD zinc finger"/>
    <property type="match status" value="1"/>
</dbReference>
<evidence type="ECO:0000256" key="5">
    <source>
        <dbReference type="SAM" id="Coils"/>
    </source>
</evidence>
<dbReference type="PROSITE" id="PS01359">
    <property type="entry name" value="ZF_PHD_1"/>
    <property type="match status" value="1"/>
</dbReference>
<feature type="compositionally biased region" description="Polar residues" evidence="6">
    <location>
        <begin position="981"/>
        <end position="1015"/>
    </location>
</feature>
<dbReference type="Bgee" id="ENSACLG00000012430">
    <property type="expression patterns" value="Expressed in testis and 6 other cell types or tissues"/>
</dbReference>
<proteinExistence type="predicted"/>
<dbReference type="GeneTree" id="ENSGT00940000162489"/>
<evidence type="ECO:0008006" key="11">
    <source>
        <dbReference type="Google" id="ProtNLM"/>
    </source>
</evidence>
<dbReference type="GO" id="GO:0061630">
    <property type="term" value="F:ubiquitin protein ligase activity"/>
    <property type="evidence" value="ECO:0007669"/>
    <property type="project" value="TreeGrafter"/>
</dbReference>
<dbReference type="GO" id="GO:0060340">
    <property type="term" value="P:positive regulation of type I interferon-mediated signaling pathway"/>
    <property type="evidence" value="ECO:0007669"/>
    <property type="project" value="TreeGrafter"/>
</dbReference>
<accession>A0A3P8PMC3</accession>
<keyword evidence="2 4" id="KW-0863">Zinc-finger</keyword>
<sequence>MERTVTEATLLSNMEATGASEDNLSQQCSNCDAASAACWCLDCNEALCSVCVSAHRRVTVTRSHRLLHHPPEGNILSSPTKFCRLHPSEPLQLICFTCKQLTCRDCQLTTHMNHRYRFVSEAVVSLKKQLDVYVHSTTRQEDTVRRSLQDMETRLQSIEQTESRLRTELQAGFVAFAKLLKAKMVSLLKDIKKVYELECEQIQGRMVKMKQLQQSQMSMKETLEKARNLTDLPTLLSHTAQIKTQMKELLDQDSDPPLKMPEVKLITKLGYEETLSELCNLHVSWIPFAVPPTLDKNTGTPATPAAPPPTSTCNPISSTVMDSASASHSLHLSFTSSSAPTHGTDSTSFKSPSTCLASPGPQTETAGSSATPVPDDCAATPSPSSQSSSSSALWKFSPNLTLYNLLTHNQVGTQDSVNPRSPPSSSPSGQLSHALPPTATSPATSNRPLPPSCNAPGAPTSRASLLCTLLSSCSTSITPPAHTSTFPLPTDSTPQTGKAMNCNPPATTSVLPPPSTSVSAQPSVPLSSTIAMFPSSITPFISTRPSLSALVSSQPTIPPSSTTSMFPHSSTSSYTPSTSTNPVFTGSIAQANTSPDTPVTISSFSSPHLTNQLSAFPPSSLSTPLPTSTCPAATTASVFQTLDSRVTNLVVPDSSTCRPSAWLLPYDQSNLRLSSSACLSSVSPPTVSSTCPPAQISNSPSASPNQFKPLVTHSSMVLAGSPATSSTLNSARPVSSWCLLPQTSDFSNPNLLVPVNSDATTTSSTTINSSSTSPPTSTFAVLTSSNAASPVPVSIPSSLWNSSSTSSSVAFVYSSSATPPSTTCSTAAHSSLLHTSRSLLHTSHSLFPVSSLSTSQIFAPSITPTLSSFISSPSSATSCSSPSYLFLPQTDASRSSVVLSMLPAGSTFPLSAGQFLSSLKPVQPLQVLNQTAGPHWNQPTIVMLTNTQSMYQVLLNETALIRLPDHRAFHPASAQKRSGLEESSITEVSPETSAGNSSCDGPSGTLPSEQQTMEDTSPALPSSPLSSLQEVDSTLHPPSPQEQTQQVPVEGLVVDSRCDSTIQDTEEVQETKETEHATCVSDEAKPNALEPKDDLPTLVTPDKDIEELSAVIGQEDFSLSRWQPKVSVLRLPVSLPRFGRSLPSFRLLPGETEDEIYLEEMSDDCQSDAEDGPADKEDFMKPESSPDSPITLEILACSVCASPGTSIICSACGRGYHRDCHVPPVGLDFWSEWACSLCQNLSDPSDPYSTERLQRTSLSLQSLRRCECLVLHLKVEVCSRCSQFGGLSRLKSISDRLTLRRPPPYQTAAELVSDMWTLFKDASQDDELQKLRESFRMKLVETLSSELHPSLLTAPNSNPQTAAGHASRSQHGREDERLKLEKEEGLIPESKLEDFRKRLRDFLDLKGSPGPKRRKRDDD</sequence>
<evidence type="ECO:0000313" key="9">
    <source>
        <dbReference type="Ensembl" id="ENSACLP00000018175.1"/>
    </source>
</evidence>
<dbReference type="PROSITE" id="PS50119">
    <property type="entry name" value="ZF_BBOX"/>
    <property type="match status" value="2"/>
</dbReference>
<reference evidence="9 10" key="1">
    <citation type="submission" date="2018-05" db="EMBL/GenBank/DDBJ databases">
        <authorList>
            <person name="Datahose"/>
        </authorList>
    </citation>
    <scope>NUCLEOTIDE SEQUENCE</scope>
</reference>
<dbReference type="InterPro" id="IPR000315">
    <property type="entry name" value="Znf_B-box"/>
</dbReference>
<feature type="region of interest" description="Disordered" evidence="6">
    <location>
        <begin position="412"/>
        <end position="458"/>
    </location>
</feature>
<feature type="compositionally biased region" description="Low complexity" evidence="6">
    <location>
        <begin position="1017"/>
        <end position="1028"/>
    </location>
</feature>
<reference evidence="10" key="2">
    <citation type="submission" date="2023-03" db="EMBL/GenBank/DDBJ databases">
        <authorList>
            <consortium name="Wellcome Sanger Institute Data Sharing"/>
        </authorList>
    </citation>
    <scope>NUCLEOTIDE SEQUENCE [LARGE SCALE GENOMIC DNA]</scope>
</reference>
<feature type="region of interest" description="Disordered" evidence="6">
    <location>
        <begin position="297"/>
        <end position="320"/>
    </location>
</feature>
<feature type="coiled-coil region" evidence="5">
    <location>
        <begin position="141"/>
        <end position="168"/>
    </location>
</feature>
<dbReference type="PANTHER" id="PTHR25462">
    <property type="entry name" value="BONUS, ISOFORM C-RELATED"/>
    <property type="match status" value="1"/>
</dbReference>
<feature type="compositionally biased region" description="Polar residues" evidence="6">
    <location>
        <begin position="438"/>
        <end position="447"/>
    </location>
</feature>
<feature type="compositionally biased region" description="Polar residues" evidence="6">
    <location>
        <begin position="311"/>
        <end position="320"/>
    </location>
</feature>
<keyword evidence="5" id="KW-0175">Coiled coil</keyword>
<feature type="domain" description="B box-type" evidence="8">
    <location>
        <begin position="78"/>
        <end position="119"/>
    </location>
</feature>
<dbReference type="PANTHER" id="PTHR25462:SF299">
    <property type="entry name" value="E3 UBIQUITIN-PROTEIN LIGASE TRIM56"/>
    <property type="match status" value="1"/>
</dbReference>
<dbReference type="InterPro" id="IPR019786">
    <property type="entry name" value="Zinc_finger_PHD-type_CS"/>
</dbReference>
<keyword evidence="3" id="KW-0862">Zinc</keyword>
<feature type="domain" description="PHD-type" evidence="7">
    <location>
        <begin position="1194"/>
        <end position="1241"/>
    </location>
</feature>
<feature type="region of interest" description="Disordered" evidence="6">
    <location>
        <begin position="972"/>
        <end position="1048"/>
    </location>
</feature>
<dbReference type="PROSITE" id="PS50016">
    <property type="entry name" value="ZF_PHD_2"/>
    <property type="match status" value="1"/>
</dbReference>
<dbReference type="Gene3D" id="3.30.160.60">
    <property type="entry name" value="Classic Zinc Finger"/>
    <property type="match status" value="1"/>
</dbReference>
<feature type="region of interest" description="Disordered" evidence="6">
    <location>
        <begin position="552"/>
        <end position="579"/>
    </location>
</feature>
<dbReference type="GO" id="GO:0005654">
    <property type="term" value="C:nucleoplasm"/>
    <property type="evidence" value="ECO:0007669"/>
    <property type="project" value="TreeGrafter"/>
</dbReference>
<dbReference type="SMART" id="SM00249">
    <property type="entry name" value="PHD"/>
    <property type="match status" value="1"/>
</dbReference>
<keyword evidence="10" id="KW-1185">Reference proteome</keyword>
<evidence type="ECO:0000256" key="3">
    <source>
        <dbReference type="ARBA" id="ARBA00022833"/>
    </source>
</evidence>
<dbReference type="CDD" id="cd15541">
    <property type="entry name" value="PHD_TIF1_like"/>
    <property type="match status" value="1"/>
</dbReference>
<dbReference type="InterPro" id="IPR019787">
    <property type="entry name" value="Znf_PHD-finger"/>
</dbReference>
<dbReference type="Ensembl" id="ENSACLT00000018606.2">
    <property type="protein sequence ID" value="ENSACLP00000018175.1"/>
    <property type="gene ID" value="ENSACLG00000012430.2"/>
</dbReference>
<reference evidence="9" key="3">
    <citation type="submission" date="2025-08" db="UniProtKB">
        <authorList>
            <consortium name="Ensembl"/>
        </authorList>
    </citation>
    <scope>IDENTIFICATION</scope>
</reference>
<evidence type="ECO:0000259" key="7">
    <source>
        <dbReference type="PROSITE" id="PS50016"/>
    </source>
</evidence>
<dbReference type="Proteomes" id="UP000265100">
    <property type="component" value="Chromosome 11"/>
</dbReference>
<feature type="compositionally biased region" description="Polar residues" evidence="6">
    <location>
        <begin position="1349"/>
        <end position="1361"/>
    </location>
</feature>
<feature type="compositionally biased region" description="Basic and acidic residues" evidence="6">
    <location>
        <begin position="1069"/>
        <end position="1095"/>
    </location>
</feature>
<dbReference type="Pfam" id="PF00643">
    <property type="entry name" value="zf-B_box"/>
    <property type="match status" value="1"/>
</dbReference>
<feature type="region of interest" description="Disordered" evidence="6">
    <location>
        <begin position="1349"/>
        <end position="1385"/>
    </location>
</feature>
<dbReference type="SMART" id="SM00336">
    <property type="entry name" value="BBOX"/>
    <property type="match status" value="2"/>
</dbReference>
<dbReference type="InterPro" id="IPR011011">
    <property type="entry name" value="Znf_FYVE_PHD"/>
</dbReference>
<feature type="region of interest" description="Disordered" evidence="6">
    <location>
        <begin position="1164"/>
        <end position="1183"/>
    </location>
</feature>
<feature type="region of interest" description="Disordered" evidence="6">
    <location>
        <begin position="1066"/>
        <end position="1098"/>
    </location>
</feature>
<keyword evidence="1" id="KW-0479">Metal-binding</keyword>
<evidence type="ECO:0000256" key="4">
    <source>
        <dbReference type="PROSITE-ProRule" id="PRU00024"/>
    </source>
</evidence>
<organism evidence="9 10">
    <name type="scientific">Astatotilapia calliptera</name>
    <name type="common">Eastern happy</name>
    <name type="synonym">Chromis callipterus</name>
    <dbReference type="NCBI Taxonomy" id="8154"/>
    <lineage>
        <taxon>Eukaryota</taxon>
        <taxon>Metazoa</taxon>
        <taxon>Chordata</taxon>
        <taxon>Craniata</taxon>
        <taxon>Vertebrata</taxon>
        <taxon>Euteleostomi</taxon>
        <taxon>Actinopterygii</taxon>
        <taxon>Neopterygii</taxon>
        <taxon>Teleostei</taxon>
        <taxon>Neoteleostei</taxon>
        <taxon>Acanthomorphata</taxon>
        <taxon>Ovalentaria</taxon>
        <taxon>Cichlomorphae</taxon>
        <taxon>Cichliformes</taxon>
        <taxon>Cichlidae</taxon>
        <taxon>African cichlids</taxon>
        <taxon>Pseudocrenilabrinae</taxon>
        <taxon>Haplochromini</taxon>
        <taxon>Astatotilapia</taxon>
    </lineage>
</organism>
<dbReference type="InterPro" id="IPR047153">
    <property type="entry name" value="TRIM45/56/19-like"/>
</dbReference>
<dbReference type="GO" id="GO:0008270">
    <property type="term" value="F:zinc ion binding"/>
    <property type="evidence" value="ECO:0007669"/>
    <property type="project" value="UniProtKB-KW"/>
</dbReference>
<feature type="domain" description="B box-type" evidence="8">
    <location>
        <begin position="23"/>
        <end position="69"/>
    </location>
</feature>